<keyword evidence="9" id="KW-0408">Iron</keyword>
<evidence type="ECO:0000256" key="10">
    <source>
        <dbReference type="ARBA" id="ARBA00023033"/>
    </source>
</evidence>
<keyword evidence="5 12" id="KW-0812">Transmembrane</keyword>
<keyword evidence="6" id="KW-0479">Metal-binding</keyword>
<dbReference type="InterPro" id="IPR050121">
    <property type="entry name" value="Cytochrome_P450_monoxygenase"/>
</dbReference>
<proteinExistence type="inferred from homology"/>
<evidence type="ECO:0000256" key="9">
    <source>
        <dbReference type="ARBA" id="ARBA00023004"/>
    </source>
</evidence>
<organism evidence="13 14">
    <name type="scientific">Aspergillus cavernicola</name>
    <dbReference type="NCBI Taxonomy" id="176166"/>
    <lineage>
        <taxon>Eukaryota</taxon>
        <taxon>Fungi</taxon>
        <taxon>Dikarya</taxon>
        <taxon>Ascomycota</taxon>
        <taxon>Pezizomycotina</taxon>
        <taxon>Eurotiomycetes</taxon>
        <taxon>Eurotiomycetidae</taxon>
        <taxon>Eurotiales</taxon>
        <taxon>Aspergillaceae</taxon>
        <taxon>Aspergillus</taxon>
        <taxon>Aspergillus subgen. Nidulantes</taxon>
    </lineage>
</organism>
<evidence type="ECO:0000256" key="1">
    <source>
        <dbReference type="ARBA" id="ARBA00001971"/>
    </source>
</evidence>
<dbReference type="EMBL" id="JBFXLS010000071">
    <property type="protein sequence ID" value="KAL2820248.1"/>
    <property type="molecule type" value="Genomic_DNA"/>
</dbReference>
<dbReference type="PRINTS" id="PR00463">
    <property type="entry name" value="EP450I"/>
</dbReference>
<dbReference type="SUPFAM" id="SSF48264">
    <property type="entry name" value="Cytochrome P450"/>
    <property type="match status" value="1"/>
</dbReference>
<feature type="transmembrane region" description="Helical" evidence="12">
    <location>
        <begin position="62"/>
        <end position="83"/>
    </location>
</feature>
<evidence type="ECO:0000256" key="7">
    <source>
        <dbReference type="ARBA" id="ARBA00022989"/>
    </source>
</evidence>
<protein>
    <submittedName>
        <fullName evidence="13">Cytochrome P450</fullName>
    </submittedName>
</protein>
<evidence type="ECO:0000256" key="8">
    <source>
        <dbReference type="ARBA" id="ARBA00023002"/>
    </source>
</evidence>
<dbReference type="InterPro" id="IPR001128">
    <property type="entry name" value="Cyt_P450"/>
</dbReference>
<keyword evidence="10" id="KW-0503">Monooxygenase</keyword>
<feature type="transmembrane region" description="Helical" evidence="12">
    <location>
        <begin position="6"/>
        <end position="25"/>
    </location>
</feature>
<dbReference type="PRINTS" id="PR00385">
    <property type="entry name" value="P450"/>
</dbReference>
<keyword evidence="7 12" id="KW-1133">Transmembrane helix</keyword>
<keyword evidence="11 12" id="KW-0472">Membrane</keyword>
<keyword evidence="4" id="KW-0349">Heme</keyword>
<accession>A0ABR4HXM5</accession>
<dbReference type="PANTHER" id="PTHR24305">
    <property type="entry name" value="CYTOCHROME P450"/>
    <property type="match status" value="1"/>
</dbReference>
<dbReference type="CDD" id="cd11061">
    <property type="entry name" value="CYP67-like"/>
    <property type="match status" value="1"/>
</dbReference>
<comment type="caution">
    <text evidence="13">The sequence shown here is derived from an EMBL/GenBank/DDBJ whole genome shotgun (WGS) entry which is preliminary data.</text>
</comment>
<comment type="similarity">
    <text evidence="3">Belongs to the cytochrome P450 family.</text>
</comment>
<evidence type="ECO:0000313" key="14">
    <source>
        <dbReference type="Proteomes" id="UP001610335"/>
    </source>
</evidence>
<dbReference type="Pfam" id="PF00067">
    <property type="entry name" value="p450"/>
    <property type="match status" value="1"/>
</dbReference>
<evidence type="ECO:0000256" key="4">
    <source>
        <dbReference type="ARBA" id="ARBA00022617"/>
    </source>
</evidence>
<comment type="cofactor">
    <cofactor evidence="1">
        <name>heme</name>
        <dbReference type="ChEBI" id="CHEBI:30413"/>
    </cofactor>
</comment>
<feature type="transmembrane region" description="Helical" evidence="12">
    <location>
        <begin position="37"/>
        <end position="56"/>
    </location>
</feature>
<evidence type="ECO:0000256" key="2">
    <source>
        <dbReference type="ARBA" id="ARBA00004370"/>
    </source>
</evidence>
<reference evidence="13 14" key="1">
    <citation type="submission" date="2024-07" db="EMBL/GenBank/DDBJ databases">
        <title>Section-level genome sequencing and comparative genomics of Aspergillus sections Usti and Cavernicolus.</title>
        <authorList>
            <consortium name="Lawrence Berkeley National Laboratory"/>
            <person name="Nybo J.L."/>
            <person name="Vesth T.C."/>
            <person name="Theobald S."/>
            <person name="Frisvad J.C."/>
            <person name="Larsen T.O."/>
            <person name="Kjaerboelling I."/>
            <person name="Rothschild-Mancinelli K."/>
            <person name="Lyhne E.K."/>
            <person name="Kogle M.E."/>
            <person name="Barry K."/>
            <person name="Clum A."/>
            <person name="Na H."/>
            <person name="Ledsgaard L."/>
            <person name="Lin J."/>
            <person name="Lipzen A."/>
            <person name="Kuo A."/>
            <person name="Riley R."/>
            <person name="Mondo S."/>
            <person name="LaButti K."/>
            <person name="Haridas S."/>
            <person name="Pangalinan J."/>
            <person name="Salamov A.A."/>
            <person name="Simmons B.A."/>
            <person name="Magnuson J.K."/>
            <person name="Chen J."/>
            <person name="Drula E."/>
            <person name="Henrissat B."/>
            <person name="Wiebenga A."/>
            <person name="Lubbers R.J."/>
            <person name="Gomes A.C."/>
            <person name="Makela M.R."/>
            <person name="Stajich J."/>
            <person name="Grigoriev I.V."/>
            <person name="Mortensen U.H."/>
            <person name="De vries R.P."/>
            <person name="Baker S.E."/>
            <person name="Andersen M.R."/>
        </authorList>
    </citation>
    <scope>NUCLEOTIDE SEQUENCE [LARGE SCALE GENOMIC DNA]</scope>
    <source>
        <strain evidence="13 14">CBS 600.67</strain>
    </source>
</reference>
<dbReference type="InterPro" id="IPR036396">
    <property type="entry name" value="Cyt_P450_sf"/>
</dbReference>
<dbReference type="InterPro" id="IPR002401">
    <property type="entry name" value="Cyt_P450_E_grp-I"/>
</dbReference>
<evidence type="ECO:0000256" key="3">
    <source>
        <dbReference type="ARBA" id="ARBA00010617"/>
    </source>
</evidence>
<evidence type="ECO:0000313" key="13">
    <source>
        <dbReference type="EMBL" id="KAL2820248.1"/>
    </source>
</evidence>
<evidence type="ECO:0000256" key="12">
    <source>
        <dbReference type="SAM" id="Phobius"/>
    </source>
</evidence>
<dbReference type="Proteomes" id="UP001610335">
    <property type="component" value="Unassembled WGS sequence"/>
</dbReference>
<sequence>MDTTTLHLLAGVAGVTTYTFYYHFGEHHLYPQRSLQAVIVLYILLTLSLTQLNPALPTSSSLQTAAILIITYLSGIFTGLTTYRLILNPLNKFPGCSLAKLTAFHHVTRVAKDKDMHLKLYDSHKKWGKFVRIGPNDLSVSAADVVRVALGPQAKCGKAPWYAFDHPAYSLHSARERSVHDRRRRIWSPAFSDRALRGYEERVVKFNERLMGRIEEFDGKPIDISKWFNFWSFDVMGDLAFGRSFEMLESAQGHWAIDLLNNAQEGAGFGFPPWFARFMLSIPGARYPFYKFLRFCAEQIENRMAVQGKQPNPDITHFLIEDFNANGKDRSAAERKAELVRLHFDSKLIIVAGSDTTASTMAFLFYHIAREPGLLGRLREEIEELTGGDGIDHRKIQSASLLNGCINETLRLHPAVPSGLYRNTPPEGVYVGEEWIPGNTTLLVHFYSMGRDESHFVDADEFIPERFSTRPELIKHKDAFVPFSTGPFNCVGKNLALMEIRLLTAHLVTKFDVAFAPGEDGAELLSSHDYFTIALKPLHLLFKRREEVV</sequence>
<dbReference type="PANTHER" id="PTHR24305:SF112">
    <property type="entry name" value="L-ORNITHINE-N5-MONOOXYGENASE (EUROFUNG)"/>
    <property type="match status" value="1"/>
</dbReference>
<comment type="subcellular location">
    <subcellularLocation>
        <location evidence="2">Membrane</location>
    </subcellularLocation>
</comment>
<evidence type="ECO:0000256" key="5">
    <source>
        <dbReference type="ARBA" id="ARBA00022692"/>
    </source>
</evidence>
<dbReference type="Gene3D" id="1.10.630.10">
    <property type="entry name" value="Cytochrome P450"/>
    <property type="match status" value="1"/>
</dbReference>
<name>A0ABR4HXM5_9EURO</name>
<keyword evidence="14" id="KW-1185">Reference proteome</keyword>
<evidence type="ECO:0000256" key="11">
    <source>
        <dbReference type="ARBA" id="ARBA00023136"/>
    </source>
</evidence>
<gene>
    <name evidence="13" type="ORF">BDW59DRAFT_150938</name>
</gene>
<evidence type="ECO:0000256" key="6">
    <source>
        <dbReference type="ARBA" id="ARBA00022723"/>
    </source>
</evidence>
<keyword evidence="8" id="KW-0560">Oxidoreductase</keyword>